<dbReference type="FunFam" id="2.60.40.420:FF:000010">
    <property type="entry name" value="Early nodulin-like protein 1"/>
    <property type="match status" value="1"/>
</dbReference>
<dbReference type="PANTHER" id="PTHR33021">
    <property type="entry name" value="BLUE COPPER PROTEIN"/>
    <property type="match status" value="1"/>
</dbReference>
<dbReference type="GO" id="GO:0098552">
    <property type="term" value="C:side of membrane"/>
    <property type="evidence" value="ECO:0007669"/>
    <property type="project" value="UniProtKB-KW"/>
</dbReference>
<dbReference type="eggNOG" id="ENOG502RZSF">
    <property type="taxonomic scope" value="Eukaryota"/>
</dbReference>
<comment type="subcellular location">
    <subcellularLocation>
        <location evidence="9">Endomembrane system</location>
        <topology evidence="9">Lipid-anchor</topology>
    </subcellularLocation>
    <subcellularLocation>
        <location evidence="1">Membrane</location>
        <topology evidence="1">Lipid-anchor</topology>
        <topology evidence="1">GPI-anchor</topology>
    </subcellularLocation>
</comment>
<evidence type="ECO:0000256" key="3">
    <source>
        <dbReference type="ARBA" id="ARBA00022729"/>
    </source>
</evidence>
<evidence type="ECO:0000256" key="6">
    <source>
        <dbReference type="ARBA" id="ARBA00023180"/>
    </source>
</evidence>
<dbReference type="Proteomes" id="UP000032180">
    <property type="component" value="Chromosome 6"/>
</dbReference>
<dbReference type="STRING" id="77586.A0A0D9WPC3"/>
<dbReference type="InterPro" id="IPR039391">
    <property type="entry name" value="Phytocyanin-like"/>
</dbReference>
<dbReference type="HOGENOM" id="CLU_058719_1_0_1"/>
<comment type="similarity">
    <text evidence="8">Belongs to the early nodulin-like (ENODL) family.</text>
</comment>
<keyword evidence="14" id="KW-1185">Reference proteome</keyword>
<keyword evidence="2" id="KW-0336">GPI-anchor</keyword>
<dbReference type="PROSITE" id="PS51485">
    <property type="entry name" value="PHYTOCYANIN"/>
    <property type="match status" value="1"/>
</dbReference>
<dbReference type="GO" id="GO:0005886">
    <property type="term" value="C:plasma membrane"/>
    <property type="evidence" value="ECO:0007669"/>
    <property type="project" value="TreeGrafter"/>
</dbReference>
<dbReference type="Gene3D" id="2.60.40.420">
    <property type="entry name" value="Cupredoxins - blue copper proteins"/>
    <property type="match status" value="1"/>
</dbReference>
<dbReference type="AlphaFoldDB" id="A0A0D9WPC3"/>
<evidence type="ECO:0000256" key="10">
    <source>
        <dbReference type="SAM" id="MobiDB-lite"/>
    </source>
</evidence>
<sequence>MAVVALLLSRASVVAAAAAVVLLVFAVEASAASVASPSPPRLFVVGGEQRGWSEPKPTDETYNHWAARNRFHIGDFLDFKYAKNDSVLLVSRKKYKICSGEGAEQRFDTGGNARFRLSRNGDFYFISDAPGHCDAGQRMTVRVVTEQHAGGDAPAVAPSPDGGDVSFSPPRSRSGGGGSSSSSSGSPPPATSPGGKTSAAAAGVTPSGAGGHGVAAVAAVAGAVLLVLA</sequence>
<evidence type="ECO:0000256" key="5">
    <source>
        <dbReference type="ARBA" id="ARBA00023157"/>
    </source>
</evidence>
<evidence type="ECO:0000256" key="9">
    <source>
        <dbReference type="ARBA" id="ARBA00037868"/>
    </source>
</evidence>
<name>A0A0D9WPC3_9ORYZ</name>
<feature type="signal peptide" evidence="11">
    <location>
        <begin position="1"/>
        <end position="31"/>
    </location>
</feature>
<dbReference type="Gramene" id="LPERR06G09810.2">
    <property type="protein sequence ID" value="LPERR06G09810.2"/>
    <property type="gene ID" value="LPERR06G09810"/>
</dbReference>
<evidence type="ECO:0000256" key="2">
    <source>
        <dbReference type="ARBA" id="ARBA00022622"/>
    </source>
</evidence>
<evidence type="ECO:0000256" key="8">
    <source>
        <dbReference type="ARBA" id="ARBA00035011"/>
    </source>
</evidence>
<organism evidence="13 14">
    <name type="scientific">Leersia perrieri</name>
    <dbReference type="NCBI Taxonomy" id="77586"/>
    <lineage>
        <taxon>Eukaryota</taxon>
        <taxon>Viridiplantae</taxon>
        <taxon>Streptophyta</taxon>
        <taxon>Embryophyta</taxon>
        <taxon>Tracheophyta</taxon>
        <taxon>Spermatophyta</taxon>
        <taxon>Magnoliopsida</taxon>
        <taxon>Liliopsida</taxon>
        <taxon>Poales</taxon>
        <taxon>Poaceae</taxon>
        <taxon>BOP clade</taxon>
        <taxon>Oryzoideae</taxon>
        <taxon>Oryzeae</taxon>
        <taxon>Oryzinae</taxon>
        <taxon>Leersia</taxon>
    </lineage>
</organism>
<dbReference type="Pfam" id="PF02298">
    <property type="entry name" value="Cu_bind_like"/>
    <property type="match status" value="1"/>
</dbReference>
<keyword evidence="5" id="KW-1015">Disulfide bond</keyword>
<evidence type="ECO:0000256" key="11">
    <source>
        <dbReference type="SAM" id="SignalP"/>
    </source>
</evidence>
<evidence type="ECO:0000256" key="4">
    <source>
        <dbReference type="ARBA" id="ARBA00023136"/>
    </source>
</evidence>
<accession>A0A0D9WPC3</accession>
<evidence type="ECO:0000259" key="12">
    <source>
        <dbReference type="PROSITE" id="PS51485"/>
    </source>
</evidence>
<evidence type="ECO:0000256" key="1">
    <source>
        <dbReference type="ARBA" id="ARBA00004589"/>
    </source>
</evidence>
<dbReference type="InterPro" id="IPR008972">
    <property type="entry name" value="Cupredoxin"/>
</dbReference>
<keyword evidence="7" id="KW-0449">Lipoprotein</keyword>
<keyword evidence="6" id="KW-0325">Glycoprotein</keyword>
<feature type="region of interest" description="Disordered" evidence="10">
    <location>
        <begin position="146"/>
        <end position="206"/>
    </location>
</feature>
<evidence type="ECO:0000256" key="7">
    <source>
        <dbReference type="ARBA" id="ARBA00023288"/>
    </source>
</evidence>
<dbReference type="GO" id="GO:0009055">
    <property type="term" value="F:electron transfer activity"/>
    <property type="evidence" value="ECO:0007669"/>
    <property type="project" value="InterPro"/>
</dbReference>
<feature type="domain" description="Phytocyanin" evidence="12">
    <location>
        <begin position="41"/>
        <end position="145"/>
    </location>
</feature>
<reference evidence="13 14" key="1">
    <citation type="submission" date="2012-08" db="EMBL/GenBank/DDBJ databases">
        <title>Oryza genome evolution.</title>
        <authorList>
            <person name="Wing R.A."/>
        </authorList>
    </citation>
    <scope>NUCLEOTIDE SEQUENCE</scope>
</reference>
<dbReference type="EnsemblPlants" id="LPERR06G09810.2">
    <property type="protein sequence ID" value="LPERR06G09810.2"/>
    <property type="gene ID" value="LPERR06G09810"/>
</dbReference>
<feature type="chain" id="PRO_5002349265" description="Phytocyanin domain-containing protein" evidence="11">
    <location>
        <begin position="32"/>
        <end position="229"/>
    </location>
</feature>
<dbReference type="InterPro" id="IPR003245">
    <property type="entry name" value="Phytocyanin_dom"/>
</dbReference>
<evidence type="ECO:0000313" key="13">
    <source>
        <dbReference type="EnsemblPlants" id="LPERR06G09810.2"/>
    </source>
</evidence>
<dbReference type="GO" id="GO:0012505">
    <property type="term" value="C:endomembrane system"/>
    <property type="evidence" value="ECO:0007669"/>
    <property type="project" value="UniProtKB-SubCell"/>
</dbReference>
<protein>
    <recommendedName>
        <fullName evidence="12">Phytocyanin domain-containing protein</fullName>
    </recommendedName>
</protein>
<proteinExistence type="inferred from homology"/>
<dbReference type="SUPFAM" id="SSF49503">
    <property type="entry name" value="Cupredoxins"/>
    <property type="match status" value="1"/>
</dbReference>
<evidence type="ECO:0000313" key="14">
    <source>
        <dbReference type="Proteomes" id="UP000032180"/>
    </source>
</evidence>
<reference evidence="13" key="3">
    <citation type="submission" date="2015-04" db="UniProtKB">
        <authorList>
            <consortium name="EnsemblPlants"/>
        </authorList>
    </citation>
    <scope>IDENTIFICATION</scope>
</reference>
<reference evidence="14" key="2">
    <citation type="submission" date="2013-12" db="EMBL/GenBank/DDBJ databases">
        <authorList>
            <person name="Yu Y."/>
            <person name="Lee S."/>
            <person name="de Baynast K."/>
            <person name="Wissotski M."/>
            <person name="Liu L."/>
            <person name="Talag J."/>
            <person name="Goicoechea J."/>
            <person name="Angelova A."/>
            <person name="Jetty R."/>
            <person name="Kudrna D."/>
            <person name="Golser W."/>
            <person name="Rivera L."/>
            <person name="Zhang J."/>
            <person name="Wing R."/>
        </authorList>
    </citation>
    <scope>NUCLEOTIDE SEQUENCE</scope>
</reference>
<keyword evidence="4" id="KW-0472">Membrane</keyword>
<dbReference type="PANTHER" id="PTHR33021:SF170">
    <property type="entry name" value="OS06G0286228 PROTEIN"/>
    <property type="match status" value="1"/>
</dbReference>
<keyword evidence="3 11" id="KW-0732">Signal</keyword>